<evidence type="ECO:0000256" key="5">
    <source>
        <dbReference type="ARBA" id="ARBA00022723"/>
    </source>
</evidence>
<comment type="cofactor">
    <cofactor evidence="1">
        <name>Mn(2+)</name>
        <dbReference type="ChEBI" id="CHEBI:29035"/>
    </cofactor>
</comment>
<dbReference type="GO" id="GO:0003729">
    <property type="term" value="F:mRNA binding"/>
    <property type="evidence" value="ECO:0007669"/>
    <property type="project" value="TreeGrafter"/>
</dbReference>
<evidence type="ECO:0000256" key="1">
    <source>
        <dbReference type="ARBA" id="ARBA00001936"/>
    </source>
</evidence>
<dbReference type="AlphaFoldDB" id="A0AAX6FXR1"/>
<evidence type="ECO:0000256" key="2">
    <source>
        <dbReference type="ARBA" id="ARBA00008593"/>
    </source>
</evidence>
<dbReference type="Proteomes" id="UP001140949">
    <property type="component" value="Unassembled WGS sequence"/>
</dbReference>
<reference evidence="10" key="1">
    <citation type="journal article" date="2023" name="GigaByte">
        <title>Genome assembly of the bearded iris, Iris pallida Lam.</title>
        <authorList>
            <person name="Bruccoleri R.E."/>
            <person name="Oakeley E.J."/>
            <person name="Faust A.M.E."/>
            <person name="Altorfer M."/>
            <person name="Dessus-Babus S."/>
            <person name="Burckhardt D."/>
            <person name="Oertli M."/>
            <person name="Naumann U."/>
            <person name="Petersen F."/>
            <person name="Wong J."/>
        </authorList>
    </citation>
    <scope>NUCLEOTIDE SEQUENCE</scope>
    <source>
        <strain evidence="10">GSM-AAB239-AS_SAM_17_03QT</strain>
    </source>
</reference>
<keyword evidence="6" id="KW-0460">Magnesium</keyword>
<feature type="compositionally biased region" description="Pro residues" evidence="7">
    <location>
        <begin position="69"/>
        <end position="78"/>
    </location>
</feature>
<feature type="domain" description="Poly(A) RNA polymerase mitochondrial-like central palm" evidence="9">
    <location>
        <begin position="110"/>
        <end position="227"/>
    </location>
</feature>
<dbReference type="Pfam" id="PF03828">
    <property type="entry name" value="PAP_assoc"/>
    <property type="match status" value="1"/>
</dbReference>
<keyword evidence="5" id="KW-0479">Metal-binding</keyword>
<feature type="region of interest" description="Disordered" evidence="7">
    <location>
        <begin position="62"/>
        <end position="87"/>
    </location>
</feature>
<dbReference type="GO" id="GO:0031123">
    <property type="term" value="P:RNA 3'-end processing"/>
    <property type="evidence" value="ECO:0007669"/>
    <property type="project" value="TreeGrafter"/>
</dbReference>
<dbReference type="SUPFAM" id="SSF81301">
    <property type="entry name" value="Nucleotidyltransferase"/>
    <property type="match status" value="1"/>
</dbReference>
<dbReference type="FunFam" id="3.30.460.10:FF:000006">
    <property type="entry name" value="non-canonical poly(A) RNA polymerase PAPD5"/>
    <property type="match status" value="1"/>
</dbReference>
<dbReference type="GO" id="GO:0031499">
    <property type="term" value="C:TRAMP complex"/>
    <property type="evidence" value="ECO:0007669"/>
    <property type="project" value="TreeGrafter"/>
</dbReference>
<dbReference type="InterPro" id="IPR002058">
    <property type="entry name" value="PAP_assoc"/>
</dbReference>
<evidence type="ECO:0000256" key="7">
    <source>
        <dbReference type="SAM" id="MobiDB-lite"/>
    </source>
</evidence>
<feature type="compositionally biased region" description="Basic and acidic residues" evidence="7">
    <location>
        <begin position="518"/>
        <end position="542"/>
    </location>
</feature>
<feature type="region of interest" description="Disordered" evidence="7">
    <location>
        <begin position="498"/>
        <end position="567"/>
    </location>
</feature>
<evidence type="ECO:0000313" key="11">
    <source>
        <dbReference type="Proteomes" id="UP001140949"/>
    </source>
</evidence>
<accession>A0AAX6FXR1</accession>
<dbReference type="InterPro" id="IPR045862">
    <property type="entry name" value="Trf4-like"/>
</dbReference>
<dbReference type="GO" id="GO:1990817">
    <property type="term" value="F:poly(A) RNA polymerase activity"/>
    <property type="evidence" value="ECO:0007669"/>
    <property type="project" value="UniProtKB-EC"/>
</dbReference>
<dbReference type="Gene3D" id="3.30.460.10">
    <property type="entry name" value="Beta Polymerase, domain 2"/>
    <property type="match status" value="1"/>
</dbReference>
<organism evidence="10 11">
    <name type="scientific">Iris pallida</name>
    <name type="common">Sweet iris</name>
    <dbReference type="NCBI Taxonomy" id="29817"/>
    <lineage>
        <taxon>Eukaryota</taxon>
        <taxon>Viridiplantae</taxon>
        <taxon>Streptophyta</taxon>
        <taxon>Embryophyta</taxon>
        <taxon>Tracheophyta</taxon>
        <taxon>Spermatophyta</taxon>
        <taxon>Magnoliopsida</taxon>
        <taxon>Liliopsida</taxon>
        <taxon>Asparagales</taxon>
        <taxon>Iridaceae</taxon>
        <taxon>Iridoideae</taxon>
        <taxon>Irideae</taxon>
        <taxon>Iris</taxon>
    </lineage>
</organism>
<dbReference type="CDD" id="cd05402">
    <property type="entry name" value="NT_PAP_TUTase"/>
    <property type="match status" value="1"/>
</dbReference>
<dbReference type="EC" id="2.7.7.19" evidence="3"/>
<dbReference type="GO" id="GO:0005730">
    <property type="term" value="C:nucleolus"/>
    <property type="evidence" value="ECO:0007669"/>
    <property type="project" value="TreeGrafter"/>
</dbReference>
<dbReference type="EMBL" id="JANAVB010025199">
    <property type="protein sequence ID" value="KAJ6820761.1"/>
    <property type="molecule type" value="Genomic_DNA"/>
</dbReference>
<dbReference type="InterPro" id="IPR054708">
    <property type="entry name" value="MTPAP-like_central"/>
</dbReference>
<feature type="compositionally biased region" description="Basic residues" evidence="7">
    <location>
        <begin position="506"/>
        <end position="517"/>
    </location>
</feature>
<gene>
    <name evidence="10" type="ORF">M6B38_394020</name>
</gene>
<dbReference type="GO" id="GO:0046872">
    <property type="term" value="F:metal ion binding"/>
    <property type="evidence" value="ECO:0007669"/>
    <property type="project" value="UniProtKB-KW"/>
</dbReference>
<dbReference type="Pfam" id="PF22600">
    <property type="entry name" value="MTPAP-like_central"/>
    <property type="match status" value="1"/>
</dbReference>
<sequence length="567" mass="62934">MASSAAAPFVYETLDALSFPTADADDSFDTYSVLRNNVSSSTSVDIPDDTPAADYFSLDVSADADDKPPPLQPTPSAPAPRAGKLQKMPATESAWFRAAGRRFKSPMIQLHKEILDFSEFVSPTPEEQVSRAAAVECVSESIKYIWPHCKVEVFGSFRTGLYLPTSDIDVVILDSNIRTPQMGLHALARELKQRSVVKKIQVIAKARVPIIKFVEKRSGIAFDISFDIEGGPKAADFIKDAVEKLPPLRPLCMILKVFLQQRELNEVYSGGIGSYTLLSMLIAHLQMHWRGQDIHRCRQSVEHNLGILLVNFFDLYGRKLNTSDVGVSCNLAGTFFRKIDKGFLNTERPYLLSVEDPQAPDNDIGRSSFNYFKVRSAFSMAYSLLTDAKAINALGPSKSILGTIIRPDPVLLERKGGDKGELTFDSLLPGAGECAPHPVENGTDVLYNWQFVDDEPLPREILPREDSILPPKKKQALKAKHLKFVDDDEPLAMQMLAEEESAPSSGKKRSLKAKHRLSKCDDAESSKSKHKANGDSSREPSAGKKKRRALRDNDDGRSLPLQWNHHR</sequence>
<comment type="similarity">
    <text evidence="2">Belongs to the DNA polymerase type-B-like family.</text>
</comment>
<keyword evidence="11" id="KW-1185">Reference proteome</keyword>
<comment type="caution">
    <text evidence="10">The sequence shown here is derived from an EMBL/GenBank/DDBJ whole genome shotgun (WGS) entry which is preliminary data.</text>
</comment>
<dbReference type="InterPro" id="IPR043519">
    <property type="entry name" value="NT_sf"/>
</dbReference>
<reference evidence="10" key="2">
    <citation type="submission" date="2023-04" db="EMBL/GenBank/DDBJ databases">
        <authorList>
            <person name="Bruccoleri R.E."/>
            <person name="Oakeley E.J."/>
            <person name="Faust A.-M."/>
            <person name="Dessus-Babus S."/>
            <person name="Altorfer M."/>
            <person name="Burckhardt D."/>
            <person name="Oertli M."/>
            <person name="Naumann U."/>
            <person name="Petersen F."/>
            <person name="Wong J."/>
        </authorList>
    </citation>
    <scope>NUCLEOTIDE SEQUENCE</scope>
    <source>
        <strain evidence="10">GSM-AAB239-AS_SAM_17_03QT</strain>
        <tissue evidence="10">Leaf</tissue>
    </source>
</reference>
<dbReference type="FunFam" id="1.10.1410.10:FF:000009">
    <property type="entry name" value="Poly(A) RNA polymerase cid14"/>
    <property type="match status" value="1"/>
</dbReference>
<evidence type="ECO:0000313" key="10">
    <source>
        <dbReference type="EMBL" id="KAJ6820761.1"/>
    </source>
</evidence>
<evidence type="ECO:0000259" key="9">
    <source>
        <dbReference type="Pfam" id="PF22600"/>
    </source>
</evidence>
<evidence type="ECO:0000259" key="8">
    <source>
        <dbReference type="Pfam" id="PF03828"/>
    </source>
</evidence>
<dbReference type="SUPFAM" id="SSF81631">
    <property type="entry name" value="PAP/OAS1 substrate-binding domain"/>
    <property type="match status" value="1"/>
</dbReference>
<dbReference type="GO" id="GO:0043634">
    <property type="term" value="P:polyadenylation-dependent ncRNA catabolic process"/>
    <property type="evidence" value="ECO:0007669"/>
    <property type="project" value="TreeGrafter"/>
</dbReference>
<name>A0AAX6FXR1_IRIPA</name>
<evidence type="ECO:0000256" key="6">
    <source>
        <dbReference type="ARBA" id="ARBA00022842"/>
    </source>
</evidence>
<protein>
    <recommendedName>
        <fullName evidence="3">polynucleotide adenylyltransferase</fullName>
        <ecNumber evidence="3">2.7.7.19</ecNumber>
    </recommendedName>
</protein>
<proteinExistence type="inferred from homology"/>
<dbReference type="PANTHER" id="PTHR23092">
    <property type="entry name" value="POLY(A) RNA POLYMERASE"/>
    <property type="match status" value="1"/>
</dbReference>
<evidence type="ECO:0000256" key="4">
    <source>
        <dbReference type="ARBA" id="ARBA00022679"/>
    </source>
</evidence>
<dbReference type="Gene3D" id="1.10.1410.10">
    <property type="match status" value="1"/>
</dbReference>
<evidence type="ECO:0000256" key="3">
    <source>
        <dbReference type="ARBA" id="ARBA00012388"/>
    </source>
</evidence>
<dbReference type="PANTHER" id="PTHR23092:SF15">
    <property type="entry name" value="INACTIVE NON-CANONICAL POLY(A) RNA POLYMERASE PROTEIN TRF4-2-RELATED"/>
    <property type="match status" value="1"/>
</dbReference>
<feature type="domain" description="PAP-associated" evidence="8">
    <location>
        <begin position="304"/>
        <end position="362"/>
    </location>
</feature>
<keyword evidence="4" id="KW-0808">Transferase</keyword>